<sequence>MKGKIRKYIPILMWTALLLAAGCGAPPVPPSDEEMAQYFLAHEAAFETLREVIARCPYGMYYPPYDTRDTACLKGISVEDRHRLDSLLAAISCERVFYYGKEAKKEAMKKSGWDGQDTIYTSLSVPYFSHGYSIGGTSKDFVYDPGLEDHPDGHVTEHGDLNEIYRRAYNDTTLYKRIKGDWYIQLEHDN</sequence>
<organism evidence="2 3">
    <name type="scientific">Marseilla massiliensis</name>
    <dbReference type="NCBI Taxonomy" id="1841864"/>
    <lineage>
        <taxon>Bacteria</taxon>
        <taxon>Pseudomonadati</taxon>
        <taxon>Bacteroidota</taxon>
        <taxon>Bacteroidia</taxon>
        <taxon>Bacteroidales</taxon>
        <taxon>Prevotellaceae</taxon>
        <taxon>Marseilla</taxon>
    </lineage>
</organism>
<gene>
    <name evidence="2" type="ORF">H6B30_07575</name>
</gene>
<accession>A0A938WLW1</accession>
<reference evidence="2 3" key="1">
    <citation type="journal article" date="2021" name="Sci. Rep.">
        <title>The distribution of antibiotic resistance genes in chicken gut microbiota commensals.</title>
        <authorList>
            <person name="Juricova H."/>
            <person name="Matiasovicova J."/>
            <person name="Kubasova T."/>
            <person name="Cejkova D."/>
            <person name="Rychlik I."/>
        </authorList>
    </citation>
    <scope>NUCLEOTIDE SEQUENCE [LARGE SCALE GENOMIC DNA]</scope>
    <source>
        <strain evidence="2 3">An819</strain>
    </source>
</reference>
<dbReference type="Pfam" id="PF16306">
    <property type="entry name" value="DUF4948"/>
    <property type="match status" value="1"/>
</dbReference>
<keyword evidence="1" id="KW-0732">Signal</keyword>
<name>A0A938WLW1_9BACT</name>
<dbReference type="AlphaFoldDB" id="A0A938WLW1"/>
<dbReference type="Proteomes" id="UP000764045">
    <property type="component" value="Unassembled WGS sequence"/>
</dbReference>
<feature type="chain" id="PRO_5036906998" evidence="1">
    <location>
        <begin position="26"/>
        <end position="190"/>
    </location>
</feature>
<feature type="signal peptide" evidence="1">
    <location>
        <begin position="1"/>
        <end position="25"/>
    </location>
</feature>
<dbReference type="PROSITE" id="PS51257">
    <property type="entry name" value="PROKAR_LIPOPROTEIN"/>
    <property type="match status" value="1"/>
</dbReference>
<keyword evidence="3" id="KW-1185">Reference proteome</keyword>
<protein>
    <submittedName>
        <fullName evidence="2">DUF4948 family protein</fullName>
    </submittedName>
</protein>
<evidence type="ECO:0000313" key="2">
    <source>
        <dbReference type="EMBL" id="MBM6661609.1"/>
    </source>
</evidence>
<dbReference type="EMBL" id="JACJJL010000010">
    <property type="protein sequence ID" value="MBM6661609.1"/>
    <property type="molecule type" value="Genomic_DNA"/>
</dbReference>
<evidence type="ECO:0000256" key="1">
    <source>
        <dbReference type="SAM" id="SignalP"/>
    </source>
</evidence>
<dbReference type="InterPro" id="IPR032541">
    <property type="entry name" value="DUF4948"/>
</dbReference>
<evidence type="ECO:0000313" key="3">
    <source>
        <dbReference type="Proteomes" id="UP000764045"/>
    </source>
</evidence>
<dbReference type="RefSeq" id="WP_205109237.1">
    <property type="nucleotide sequence ID" value="NZ_JACJJL010000010.1"/>
</dbReference>
<comment type="caution">
    <text evidence="2">The sequence shown here is derived from an EMBL/GenBank/DDBJ whole genome shotgun (WGS) entry which is preliminary data.</text>
</comment>
<proteinExistence type="predicted"/>